<dbReference type="EMBL" id="SDPU01000034">
    <property type="protein sequence ID" value="RYU10040.1"/>
    <property type="molecule type" value="Genomic_DNA"/>
</dbReference>
<accession>A0A4Q5IVH9</accession>
<feature type="transmembrane region" description="Helical" evidence="1">
    <location>
        <begin position="6"/>
        <end position="27"/>
    </location>
</feature>
<gene>
    <name evidence="2" type="ORF">ETU37_19630</name>
</gene>
<keyword evidence="1" id="KW-0812">Transmembrane</keyword>
<dbReference type="OrthoDB" id="4793422at2"/>
<reference evidence="2 3" key="1">
    <citation type="submission" date="2019-01" db="EMBL/GenBank/DDBJ databases">
        <title>Nocardioides guangzhouensis sp. nov., an actinobacterium isolated from soil.</title>
        <authorList>
            <person name="Fu Y."/>
            <person name="Cai Y."/>
            <person name="Lin Z."/>
            <person name="Chen P."/>
        </authorList>
    </citation>
    <scope>NUCLEOTIDE SEQUENCE [LARGE SCALE GENOMIC DNA]</scope>
    <source>
        <strain evidence="2 3">NBRC 105384</strain>
    </source>
</reference>
<evidence type="ECO:0000256" key="1">
    <source>
        <dbReference type="SAM" id="Phobius"/>
    </source>
</evidence>
<keyword evidence="3" id="KW-1185">Reference proteome</keyword>
<evidence type="ECO:0000313" key="3">
    <source>
        <dbReference type="Proteomes" id="UP000291189"/>
    </source>
</evidence>
<dbReference type="AlphaFoldDB" id="A0A4Q5IVH9"/>
<dbReference type="InterPro" id="IPR019675">
    <property type="entry name" value="DUF2550"/>
</dbReference>
<evidence type="ECO:0000313" key="2">
    <source>
        <dbReference type="EMBL" id="RYU10040.1"/>
    </source>
</evidence>
<comment type="caution">
    <text evidence="2">The sequence shown here is derived from an EMBL/GenBank/DDBJ whole genome shotgun (WGS) entry which is preliminary data.</text>
</comment>
<name>A0A4Q5IVH9_9ACTN</name>
<keyword evidence="1" id="KW-1133">Transmembrane helix</keyword>
<sequence length="147" mass="16676">MPWWQWLADVAGVLLLLVLCYGIALVVRRRFLSRHGGTFEFSVRVRSGRAGRGWVLGLGRYSGGDLEWFRIFSLLPRPRRTFRRAELEYLGRRDPGGVESYSLYSGHIIVSCRTPTGPLEVAMSPEALTGFLAWLEAAPPGQRSRRR</sequence>
<keyword evidence="1" id="KW-0472">Membrane</keyword>
<organism evidence="2 3">
    <name type="scientific">Nocardioides iriomotensis</name>
    <dbReference type="NCBI Taxonomy" id="715784"/>
    <lineage>
        <taxon>Bacteria</taxon>
        <taxon>Bacillati</taxon>
        <taxon>Actinomycetota</taxon>
        <taxon>Actinomycetes</taxon>
        <taxon>Propionibacteriales</taxon>
        <taxon>Nocardioidaceae</taxon>
        <taxon>Nocardioides</taxon>
    </lineage>
</organism>
<proteinExistence type="predicted"/>
<dbReference type="Pfam" id="PF10739">
    <property type="entry name" value="DUF2550"/>
    <property type="match status" value="1"/>
</dbReference>
<dbReference type="Proteomes" id="UP000291189">
    <property type="component" value="Unassembled WGS sequence"/>
</dbReference>
<dbReference type="RefSeq" id="WP_129989037.1">
    <property type="nucleotide sequence ID" value="NZ_SDPU01000034.1"/>
</dbReference>
<protein>
    <submittedName>
        <fullName evidence="2">DUF2550 family protein</fullName>
    </submittedName>
</protein>